<keyword evidence="2" id="KW-0812">Transmembrane</keyword>
<reference evidence="3" key="1">
    <citation type="journal article" date="2023" name="Nat. Commun.">
        <title>Diploid and tetraploid genomes of Acorus and the evolution of monocots.</title>
        <authorList>
            <person name="Ma L."/>
            <person name="Liu K.W."/>
            <person name="Li Z."/>
            <person name="Hsiao Y.Y."/>
            <person name="Qi Y."/>
            <person name="Fu T."/>
            <person name="Tang G.D."/>
            <person name="Zhang D."/>
            <person name="Sun W.H."/>
            <person name="Liu D.K."/>
            <person name="Li Y."/>
            <person name="Chen G.Z."/>
            <person name="Liu X.D."/>
            <person name="Liao X.Y."/>
            <person name="Jiang Y.T."/>
            <person name="Yu X."/>
            <person name="Hao Y."/>
            <person name="Huang J."/>
            <person name="Zhao X.W."/>
            <person name="Ke S."/>
            <person name="Chen Y.Y."/>
            <person name="Wu W.L."/>
            <person name="Hsu J.L."/>
            <person name="Lin Y.F."/>
            <person name="Huang M.D."/>
            <person name="Li C.Y."/>
            <person name="Huang L."/>
            <person name="Wang Z.W."/>
            <person name="Zhao X."/>
            <person name="Zhong W.Y."/>
            <person name="Peng D.H."/>
            <person name="Ahmad S."/>
            <person name="Lan S."/>
            <person name="Zhang J.S."/>
            <person name="Tsai W.C."/>
            <person name="Van de Peer Y."/>
            <person name="Liu Z.J."/>
        </authorList>
    </citation>
    <scope>NUCLEOTIDE SEQUENCE</scope>
    <source>
        <strain evidence="3">CP</strain>
    </source>
</reference>
<comment type="caution">
    <text evidence="3">The sequence shown here is derived from an EMBL/GenBank/DDBJ whole genome shotgun (WGS) entry which is preliminary data.</text>
</comment>
<dbReference type="EMBL" id="JAUJYO010000017">
    <property type="protein sequence ID" value="KAK1291976.1"/>
    <property type="molecule type" value="Genomic_DNA"/>
</dbReference>
<name>A0AAV9CU07_ACOCL</name>
<accession>A0AAV9CU07</accession>
<feature type="compositionally biased region" description="Polar residues" evidence="1">
    <location>
        <begin position="97"/>
        <end position="106"/>
    </location>
</feature>
<protein>
    <recommendedName>
        <fullName evidence="5">Transmembrane protein</fullName>
    </recommendedName>
</protein>
<dbReference type="Proteomes" id="UP001180020">
    <property type="component" value="Unassembled WGS sequence"/>
</dbReference>
<dbReference type="AlphaFoldDB" id="A0AAV9CU07"/>
<proteinExistence type="predicted"/>
<feature type="transmembrane region" description="Helical" evidence="2">
    <location>
        <begin position="12"/>
        <end position="35"/>
    </location>
</feature>
<feature type="region of interest" description="Disordered" evidence="1">
    <location>
        <begin position="81"/>
        <end position="114"/>
    </location>
</feature>
<evidence type="ECO:0000313" key="3">
    <source>
        <dbReference type="EMBL" id="KAK1291976.1"/>
    </source>
</evidence>
<keyword evidence="2" id="KW-1133">Transmembrane helix</keyword>
<evidence type="ECO:0000313" key="4">
    <source>
        <dbReference type="Proteomes" id="UP001180020"/>
    </source>
</evidence>
<evidence type="ECO:0008006" key="5">
    <source>
        <dbReference type="Google" id="ProtNLM"/>
    </source>
</evidence>
<evidence type="ECO:0000256" key="2">
    <source>
        <dbReference type="SAM" id="Phobius"/>
    </source>
</evidence>
<reference evidence="3" key="2">
    <citation type="submission" date="2023-06" db="EMBL/GenBank/DDBJ databases">
        <authorList>
            <person name="Ma L."/>
            <person name="Liu K.-W."/>
            <person name="Li Z."/>
            <person name="Hsiao Y.-Y."/>
            <person name="Qi Y."/>
            <person name="Fu T."/>
            <person name="Tang G."/>
            <person name="Zhang D."/>
            <person name="Sun W.-H."/>
            <person name="Liu D.-K."/>
            <person name="Li Y."/>
            <person name="Chen G.-Z."/>
            <person name="Liu X.-D."/>
            <person name="Liao X.-Y."/>
            <person name="Jiang Y.-T."/>
            <person name="Yu X."/>
            <person name="Hao Y."/>
            <person name="Huang J."/>
            <person name="Zhao X.-W."/>
            <person name="Ke S."/>
            <person name="Chen Y.-Y."/>
            <person name="Wu W.-L."/>
            <person name="Hsu J.-L."/>
            <person name="Lin Y.-F."/>
            <person name="Huang M.-D."/>
            <person name="Li C.-Y."/>
            <person name="Huang L."/>
            <person name="Wang Z.-W."/>
            <person name="Zhao X."/>
            <person name="Zhong W.-Y."/>
            <person name="Peng D.-H."/>
            <person name="Ahmad S."/>
            <person name="Lan S."/>
            <person name="Zhang J.-S."/>
            <person name="Tsai W.-C."/>
            <person name="Van De Peer Y."/>
            <person name="Liu Z.-J."/>
        </authorList>
    </citation>
    <scope>NUCLEOTIDE SEQUENCE</scope>
    <source>
        <strain evidence="3">CP</strain>
        <tissue evidence="3">Leaves</tissue>
    </source>
</reference>
<sequence length="114" mass="12833">MKEEENHGYKLWIVVAMTWLMIGVVSMTTIHLFFLQGSSSISSTSSLCGKSRSRWIITEMKARRLLSQEAPPSSQIMLLANRQSGQQARANLRQIPRSGSNPTQNKSRPRFNGP</sequence>
<keyword evidence="2" id="KW-0472">Membrane</keyword>
<keyword evidence="4" id="KW-1185">Reference proteome</keyword>
<organism evidence="3 4">
    <name type="scientific">Acorus calamus</name>
    <name type="common">Sweet flag</name>
    <dbReference type="NCBI Taxonomy" id="4465"/>
    <lineage>
        <taxon>Eukaryota</taxon>
        <taxon>Viridiplantae</taxon>
        <taxon>Streptophyta</taxon>
        <taxon>Embryophyta</taxon>
        <taxon>Tracheophyta</taxon>
        <taxon>Spermatophyta</taxon>
        <taxon>Magnoliopsida</taxon>
        <taxon>Liliopsida</taxon>
        <taxon>Acoraceae</taxon>
        <taxon>Acorus</taxon>
    </lineage>
</organism>
<gene>
    <name evidence="3" type="ORF">QJS10_CPB17g00664</name>
</gene>
<evidence type="ECO:0000256" key="1">
    <source>
        <dbReference type="SAM" id="MobiDB-lite"/>
    </source>
</evidence>